<dbReference type="InterPro" id="IPR012337">
    <property type="entry name" value="RNaseH-like_sf"/>
</dbReference>
<dbReference type="EMBL" id="CP009515">
    <property type="protein sequence ID" value="AKB75918.1"/>
    <property type="molecule type" value="Genomic_DNA"/>
</dbReference>
<dbReference type="PANTHER" id="PTHR34614">
    <property type="match status" value="1"/>
</dbReference>
<dbReference type="HOGENOM" id="CLU_034349_3_1_2"/>
<name>A0A0E3S9R2_9EURY</name>
<evidence type="ECO:0000259" key="1">
    <source>
        <dbReference type="Pfam" id="PF01609"/>
    </source>
</evidence>
<dbReference type="SUPFAM" id="SSF53098">
    <property type="entry name" value="Ribonuclease H-like"/>
    <property type="match status" value="1"/>
</dbReference>
<dbReference type="RefSeq" id="WP_048125707.1">
    <property type="nucleotide sequence ID" value="NZ_CP009515.1"/>
</dbReference>
<sequence>MHITTNALDHHGIVCGVFDELEIGSIIDEALPKVGQHKLAHSIVIKAMILNCLGFTDSRLYLYSQYFENLPVERLLGPGVSASDLTDDVLGRTLDKIYEADPTQLFMKLSMKMMEIVNLKVMQLHCDDTNFSVHGDYEPEDGSSAIELTYGHAKDKRYDLKRFSMGMIVNQYGMPLFTQAYSGNSSDKETIVEAMKRLKENIEFPDDVYLIADSSLYSEDNVKALKDMKWITRVPSTINLCKELLTSDLEFKQGEDPRYSFYETMVEYGGIKQKWVGVHSTEMHKRKDITFEKKIKKIVKEAQKDLKELKKIEFACEEDARAALERWKKKKPYCLLGTVDISTISKRENGKKGRPKKGEKLVTHYVVDAKAIRNEELVQHEKKYHGRFIIVSNDLNLDAEEMLEKYKNQSKVEKGFRFIKDKSFRVSEVYLKKPERIEALSMIMVLTLMVYSVAEWKLREKLKETGESIPNQVKKQTQKPTLKWVFMLMRGITEVEVKTKSKTKIQVANLDEIKEKLIRLMGKSCEKYYF</sequence>
<gene>
    <name evidence="3" type="ORF">MSLAZ_1408</name>
    <name evidence="4" type="ORF">MSLAZ_2657</name>
</gene>
<dbReference type="InterPro" id="IPR047654">
    <property type="entry name" value="IS1634_transpos"/>
</dbReference>
<feature type="domain" description="Transposase IS4-like" evidence="1">
    <location>
        <begin position="127"/>
        <end position="449"/>
    </location>
</feature>
<organism evidence="4 5">
    <name type="scientific">Methanosarcina lacustris Z-7289</name>
    <dbReference type="NCBI Taxonomy" id="1434111"/>
    <lineage>
        <taxon>Archaea</taxon>
        <taxon>Methanobacteriati</taxon>
        <taxon>Methanobacteriota</taxon>
        <taxon>Stenosarchaea group</taxon>
        <taxon>Methanomicrobia</taxon>
        <taxon>Methanosarcinales</taxon>
        <taxon>Methanosarcinaceae</taxon>
        <taxon>Methanosarcina</taxon>
    </lineage>
</organism>
<dbReference type="EMBL" id="CP009515">
    <property type="protein sequence ID" value="AKB74669.1"/>
    <property type="molecule type" value="Genomic_DNA"/>
</dbReference>
<dbReference type="Pfam" id="PF14104">
    <property type="entry name" value="DUF4277"/>
    <property type="match status" value="1"/>
</dbReference>
<evidence type="ECO:0000259" key="2">
    <source>
        <dbReference type="Pfam" id="PF14104"/>
    </source>
</evidence>
<proteinExistence type="predicted"/>
<dbReference type="GO" id="GO:0004803">
    <property type="term" value="F:transposase activity"/>
    <property type="evidence" value="ECO:0007669"/>
    <property type="project" value="InterPro"/>
</dbReference>
<evidence type="ECO:0000313" key="4">
    <source>
        <dbReference type="EMBL" id="AKB75918.1"/>
    </source>
</evidence>
<dbReference type="AlphaFoldDB" id="A0A0E3S9R2"/>
<dbReference type="GO" id="GO:0003677">
    <property type="term" value="F:DNA binding"/>
    <property type="evidence" value="ECO:0007669"/>
    <property type="project" value="InterPro"/>
</dbReference>
<dbReference type="PANTHER" id="PTHR34614:SF2">
    <property type="entry name" value="TRANSPOSASE IS4-LIKE DOMAIN-CONTAINING PROTEIN"/>
    <property type="match status" value="1"/>
</dbReference>
<dbReference type="NCBIfam" id="NF033559">
    <property type="entry name" value="transpos_IS1634"/>
    <property type="match status" value="1"/>
</dbReference>
<dbReference type="InterPro" id="IPR002559">
    <property type="entry name" value="Transposase_11"/>
</dbReference>
<protein>
    <submittedName>
        <fullName evidence="4">Mobile element protein</fullName>
    </submittedName>
</protein>
<accession>A0A0E3S9R2</accession>
<reference evidence="4 5" key="1">
    <citation type="submission" date="2014-07" db="EMBL/GenBank/DDBJ databases">
        <title>Methanogenic archaea and the global carbon cycle.</title>
        <authorList>
            <person name="Henriksen J.R."/>
            <person name="Luke J."/>
            <person name="Reinhart S."/>
            <person name="Benedict M.N."/>
            <person name="Youngblut N.D."/>
            <person name="Metcalf M.E."/>
            <person name="Whitaker R.J."/>
            <person name="Metcalf W.W."/>
        </authorList>
    </citation>
    <scope>NUCLEOTIDE SEQUENCE [LARGE SCALE GENOMIC DNA]</scope>
    <source>
        <strain evidence="4 5">Z-7289</strain>
    </source>
</reference>
<dbReference type="GO" id="GO:0006313">
    <property type="term" value="P:DNA transposition"/>
    <property type="evidence" value="ECO:0007669"/>
    <property type="project" value="InterPro"/>
</dbReference>
<dbReference type="OrthoDB" id="134583at2157"/>
<feature type="domain" description="DUF4277" evidence="2">
    <location>
        <begin position="5"/>
        <end position="110"/>
    </location>
</feature>
<dbReference type="GeneID" id="24807507"/>
<dbReference type="Proteomes" id="UP000033072">
    <property type="component" value="Chromosome"/>
</dbReference>
<dbReference type="Pfam" id="PF01609">
    <property type="entry name" value="DDE_Tnp_1"/>
    <property type="match status" value="1"/>
</dbReference>
<dbReference type="KEGG" id="mls:MSLAZ_1408"/>
<dbReference type="PATRIC" id="fig|1434111.4.peg.1851"/>
<dbReference type="STRING" id="1434111.MSLAZ_1408"/>
<evidence type="ECO:0000313" key="5">
    <source>
        <dbReference type="Proteomes" id="UP000033072"/>
    </source>
</evidence>
<evidence type="ECO:0000313" key="3">
    <source>
        <dbReference type="EMBL" id="AKB74669.1"/>
    </source>
</evidence>
<dbReference type="KEGG" id="mls:MSLAZ_2657"/>
<dbReference type="InterPro" id="IPR025457">
    <property type="entry name" value="DUF4277"/>
</dbReference>
<keyword evidence="5" id="KW-1185">Reference proteome</keyword>